<name>A0ABR1JIF9_9AGAR</name>
<protein>
    <recommendedName>
        <fullName evidence="3">F-box domain-containing protein</fullName>
    </recommendedName>
</protein>
<evidence type="ECO:0008006" key="3">
    <source>
        <dbReference type="Google" id="ProtNLM"/>
    </source>
</evidence>
<proteinExistence type="predicted"/>
<dbReference type="Proteomes" id="UP001498398">
    <property type="component" value="Unassembled WGS sequence"/>
</dbReference>
<evidence type="ECO:0000313" key="2">
    <source>
        <dbReference type="Proteomes" id="UP001498398"/>
    </source>
</evidence>
<dbReference type="SUPFAM" id="SSF52047">
    <property type="entry name" value="RNI-like"/>
    <property type="match status" value="1"/>
</dbReference>
<organism evidence="1 2">
    <name type="scientific">Marasmiellus scandens</name>
    <dbReference type="NCBI Taxonomy" id="2682957"/>
    <lineage>
        <taxon>Eukaryota</taxon>
        <taxon>Fungi</taxon>
        <taxon>Dikarya</taxon>
        <taxon>Basidiomycota</taxon>
        <taxon>Agaricomycotina</taxon>
        <taxon>Agaricomycetes</taxon>
        <taxon>Agaricomycetidae</taxon>
        <taxon>Agaricales</taxon>
        <taxon>Marasmiineae</taxon>
        <taxon>Omphalotaceae</taxon>
        <taxon>Marasmiellus</taxon>
    </lineage>
</organism>
<dbReference type="EMBL" id="JBANRG010000012">
    <property type="protein sequence ID" value="KAK7461792.1"/>
    <property type="molecule type" value="Genomic_DNA"/>
</dbReference>
<reference evidence="1 2" key="1">
    <citation type="submission" date="2024-01" db="EMBL/GenBank/DDBJ databases">
        <title>A draft genome for the cacao thread blight pathogen Marasmiellus scandens.</title>
        <authorList>
            <person name="Baruah I.K."/>
            <person name="Leung J."/>
            <person name="Bukari Y."/>
            <person name="Amoako-Attah I."/>
            <person name="Meinhardt L.W."/>
            <person name="Bailey B.A."/>
            <person name="Cohen S.P."/>
        </authorList>
    </citation>
    <scope>NUCLEOTIDE SEQUENCE [LARGE SCALE GENOMIC DNA]</scope>
    <source>
        <strain evidence="1 2">GH-19</strain>
    </source>
</reference>
<gene>
    <name evidence="1" type="ORF">VKT23_008224</name>
</gene>
<sequence length="471" mass="52988">MWSQLPPELKLSVADALLPFDAVKALASIDRATYNACLPATFRNVRLFNYKGLQGFLQNVPREYSRYIHRLDLCTEDDAESVQARTETIISLLTSCICLKELTLRLDGSLHHSLAACFQTLTDVSRLTITNCRDENERPLSERFVVSLCASLPSLYHLSLDRITRSLLHAPELHGKYPYIPLVCGDDNVPSHPELGSALSLPSLLSIPTLKSLCIRDTHLGDPLWETTPIKCHLQKLDLGAYSGCNEDFNRECTERIMSALSRDRTVNSLASLSLTSSLTSIPPPSLATKPESDTPRYHLPSLRKLQLSPFFPVDSVVDTMTHLAGSPIERVEMQCYEDDVVDVCERLEEFIALRMEKLPRQSRNAFLRGNSSDDNDQGFFDSLQHIEVVSVRDHDADSFVGPEDEEERVAAIKKLQRTCREAKLLSSISKARFSREIVGLDLEFLDQREEAYVLTSFGRWADGRGRSMTI</sequence>
<comment type="caution">
    <text evidence="1">The sequence shown here is derived from an EMBL/GenBank/DDBJ whole genome shotgun (WGS) entry which is preliminary data.</text>
</comment>
<evidence type="ECO:0000313" key="1">
    <source>
        <dbReference type="EMBL" id="KAK7461792.1"/>
    </source>
</evidence>
<accession>A0ABR1JIF9</accession>
<keyword evidence="2" id="KW-1185">Reference proteome</keyword>